<dbReference type="InterPro" id="IPR025392">
    <property type="entry name" value="DUF4124"/>
</dbReference>
<gene>
    <name evidence="4" type="ORF">GTP77_03160</name>
</gene>
<keyword evidence="5" id="KW-1185">Reference proteome</keyword>
<evidence type="ECO:0000256" key="2">
    <source>
        <dbReference type="SAM" id="SignalP"/>
    </source>
</evidence>
<feature type="compositionally biased region" description="Basic and acidic residues" evidence="1">
    <location>
        <begin position="79"/>
        <end position="95"/>
    </location>
</feature>
<dbReference type="AlphaFoldDB" id="A0A7X4H7V0"/>
<proteinExistence type="predicted"/>
<evidence type="ECO:0000313" key="4">
    <source>
        <dbReference type="EMBL" id="MYN06329.1"/>
    </source>
</evidence>
<feature type="region of interest" description="Disordered" evidence="1">
    <location>
        <begin position="46"/>
        <end position="113"/>
    </location>
</feature>
<dbReference type="EMBL" id="WWCU01000002">
    <property type="protein sequence ID" value="MYN06329.1"/>
    <property type="molecule type" value="Genomic_DNA"/>
</dbReference>
<organism evidence="4 5">
    <name type="scientific">Pseudoduganella aquatica</name>
    <dbReference type="NCBI Taxonomy" id="2660641"/>
    <lineage>
        <taxon>Bacteria</taxon>
        <taxon>Pseudomonadati</taxon>
        <taxon>Pseudomonadota</taxon>
        <taxon>Betaproteobacteria</taxon>
        <taxon>Burkholderiales</taxon>
        <taxon>Oxalobacteraceae</taxon>
        <taxon>Telluria group</taxon>
        <taxon>Pseudoduganella</taxon>
    </lineage>
</organism>
<reference evidence="4 5" key="1">
    <citation type="submission" date="2019-12" db="EMBL/GenBank/DDBJ databases">
        <title>Novel species isolated from a subtropical stream in China.</title>
        <authorList>
            <person name="Lu H."/>
        </authorList>
    </citation>
    <scope>NUCLEOTIDE SEQUENCE [LARGE SCALE GENOMIC DNA]</scope>
    <source>
        <strain evidence="4 5">FT127W</strain>
    </source>
</reference>
<evidence type="ECO:0000313" key="5">
    <source>
        <dbReference type="Proteomes" id="UP000450676"/>
    </source>
</evidence>
<name>A0A7X4H7V0_9BURK</name>
<dbReference type="Pfam" id="PF13511">
    <property type="entry name" value="DUF4124"/>
    <property type="match status" value="1"/>
</dbReference>
<evidence type="ECO:0000259" key="3">
    <source>
        <dbReference type="Pfam" id="PF13511"/>
    </source>
</evidence>
<feature type="chain" id="PRO_5030828921" evidence="2">
    <location>
        <begin position="19"/>
        <end position="169"/>
    </location>
</feature>
<feature type="compositionally biased region" description="Polar residues" evidence="1">
    <location>
        <begin position="48"/>
        <end position="57"/>
    </location>
</feature>
<sequence length="169" mass="19190">MKILLPFLLALSTLPAQAEIYKWTDANGKIHYSDRPQDGVDAKVQPMQGVQATSSTAAAKDDWREREQASRKNWLRQTALERRAASQEESAKAKQEPYYPSANRSNNAMSDEELCTRDRQQIEYAEKTKHLSITHGGNSPQRLTEAQRQEVILERKTNHALTCGSGRRH</sequence>
<evidence type="ECO:0000256" key="1">
    <source>
        <dbReference type="SAM" id="MobiDB-lite"/>
    </source>
</evidence>
<feature type="signal peptide" evidence="2">
    <location>
        <begin position="1"/>
        <end position="18"/>
    </location>
</feature>
<dbReference type="Proteomes" id="UP000450676">
    <property type="component" value="Unassembled WGS sequence"/>
</dbReference>
<protein>
    <submittedName>
        <fullName evidence="4">DUF4124 domain-containing protein</fullName>
    </submittedName>
</protein>
<keyword evidence="2" id="KW-0732">Signal</keyword>
<feature type="compositionally biased region" description="Basic and acidic residues" evidence="1">
    <location>
        <begin position="59"/>
        <end position="70"/>
    </location>
</feature>
<feature type="domain" description="DUF4124" evidence="3">
    <location>
        <begin position="7"/>
        <end position="59"/>
    </location>
</feature>
<comment type="caution">
    <text evidence="4">The sequence shown here is derived from an EMBL/GenBank/DDBJ whole genome shotgun (WGS) entry which is preliminary data.</text>
</comment>
<accession>A0A7X4H7V0</accession>